<dbReference type="SFLD" id="SFLDS00003">
    <property type="entry name" value="Haloacid_Dehalogenase"/>
    <property type="match status" value="1"/>
</dbReference>
<keyword evidence="2" id="KW-0597">Phosphoprotein</keyword>
<feature type="transmembrane region" description="Helical" evidence="12">
    <location>
        <begin position="112"/>
        <end position="128"/>
    </location>
</feature>
<feature type="transmembrane region" description="Helical" evidence="12">
    <location>
        <begin position="740"/>
        <end position="758"/>
    </location>
</feature>
<dbReference type="OrthoDB" id="9814270at2"/>
<feature type="transmembrane region" description="Helical" evidence="12">
    <location>
        <begin position="276"/>
        <end position="297"/>
    </location>
</feature>
<evidence type="ECO:0000256" key="10">
    <source>
        <dbReference type="ARBA" id="ARBA00049360"/>
    </source>
</evidence>
<feature type="compositionally biased region" description="Basic and acidic residues" evidence="11">
    <location>
        <begin position="1"/>
        <end position="17"/>
    </location>
</feature>
<dbReference type="GO" id="GO:0005886">
    <property type="term" value="C:plasma membrane"/>
    <property type="evidence" value="ECO:0007669"/>
    <property type="project" value="UniProtKB-SubCell"/>
</dbReference>
<evidence type="ECO:0000256" key="12">
    <source>
        <dbReference type="SAM" id="Phobius"/>
    </source>
</evidence>
<feature type="transmembrane region" description="Helical" evidence="12">
    <location>
        <begin position="778"/>
        <end position="801"/>
    </location>
</feature>
<keyword evidence="15" id="KW-1185">Reference proteome</keyword>
<dbReference type="InterPro" id="IPR023298">
    <property type="entry name" value="ATPase_P-typ_TM_dom_sf"/>
</dbReference>
<dbReference type="PRINTS" id="PR00120">
    <property type="entry name" value="HATPASE"/>
</dbReference>
<dbReference type="PRINTS" id="PR00119">
    <property type="entry name" value="CATATPASE"/>
</dbReference>
<dbReference type="SUPFAM" id="SSF81660">
    <property type="entry name" value="Metal cation-transporting ATPase, ATP-binding domain N"/>
    <property type="match status" value="1"/>
</dbReference>
<feature type="transmembrane region" description="Helical" evidence="12">
    <location>
        <begin position="84"/>
        <end position="106"/>
    </location>
</feature>
<keyword evidence="6" id="KW-0460">Magnesium</keyword>
<dbReference type="AlphaFoldDB" id="A0A021VQD1"/>
<evidence type="ECO:0000259" key="13">
    <source>
        <dbReference type="SMART" id="SM00831"/>
    </source>
</evidence>
<dbReference type="InterPro" id="IPR018303">
    <property type="entry name" value="ATPase_P-typ_P_site"/>
</dbReference>
<dbReference type="GO" id="GO:0005524">
    <property type="term" value="F:ATP binding"/>
    <property type="evidence" value="ECO:0007669"/>
    <property type="project" value="UniProtKB-KW"/>
</dbReference>
<feature type="transmembrane region" description="Helical" evidence="12">
    <location>
        <begin position="710"/>
        <end position="734"/>
    </location>
</feature>
<evidence type="ECO:0000256" key="8">
    <source>
        <dbReference type="ARBA" id="ARBA00022989"/>
    </source>
</evidence>
<dbReference type="Gene3D" id="3.40.1110.10">
    <property type="entry name" value="Calcium-transporting ATPase, cytoplasmic domain N"/>
    <property type="match status" value="1"/>
</dbReference>
<dbReference type="InterPro" id="IPR006068">
    <property type="entry name" value="ATPase_P-typ_cation-transptr_C"/>
</dbReference>
<dbReference type="PANTHER" id="PTHR42861">
    <property type="entry name" value="CALCIUM-TRANSPORTING ATPASE"/>
    <property type="match status" value="1"/>
</dbReference>
<proteinExistence type="predicted"/>
<sequence length="915" mass="95704">MDESTRTDRGAPAHDADPAAAPAAGSPTTEGAPAWHAMAADDVLARLGTDVDAGLTDDEAAARLRDVGPNRLPERRERGPLRRFLAQLDNPLILVLLAAGVVTFLLRDYVDSAVIVGVVLINAVIGFVQEGKAEGALAAVRAMLATTATVERGGQRRTLDAGDLVPGDVVLLESGDRVPADLRLVAVRDLRVEESALTGESVAVDKTTAPVAAEAGLGDRTSSAFSGTLVVAGRGRGVVVGTGPRTEVGRIGTLVGEAPALDTPLTRRLGQLATQITGLVLVVAVAAFALAWLGRGLEPGEAFLVVVGMAVAAIPEGLPAVVTIILAIGTRVMAANNAIIRRLPAVEALGSVSVICTDKTGTLTRNEMTAVRVLLPDGEVLVTGTGYGPEGDFTDHDGVPVGPATLAALRDVVVTAAVCNDARVDRDGDEWRVVGDPTEAALITLALKAGEAPAALARELPRTDVVPFESEHRFMATLHHDDDGAAWVLCKGAPEAVLALCRHDDGAWPERVHEAAAQGERVLAVARARVPTDRRSISLEDLPDLEVIGMVGIMDPPREEAAEAVAECRRAGVRVVMVTGDHGVTAAAIGRSLGLDARDALTGARVEAMDDEELRQASVDHDVVARASPEHKIRLVGALQSHGAYVAMTGDGVNDAPALKAADVGVAMGGRGTDAARDASDVVLTDDNFTTIARAVHQGRIVYDNIKKSLLFILPTSGGQAALILVALVLGIAVPVSVSQVLWINMVTAVTLALALAWEPGERDVMDQPPRPASERLLTAPLLARVVVVSLLLAAAALGAYEWELGRGSSVELARTTAVNALAFAEILYLFHARRFTGTAFAREAVSGNRMVWVVVGVMAALQLAFTYAPPLQAVFDTVPLGATSWLVLGGLGVLVFLAVEVEKAFWRWRGVHRM</sequence>
<dbReference type="InterPro" id="IPR004014">
    <property type="entry name" value="ATPase_P-typ_cation-transptr_N"/>
</dbReference>
<dbReference type="SUPFAM" id="SSF81665">
    <property type="entry name" value="Calcium ATPase, transmembrane domain M"/>
    <property type="match status" value="1"/>
</dbReference>
<evidence type="ECO:0000256" key="5">
    <source>
        <dbReference type="ARBA" id="ARBA00022840"/>
    </source>
</evidence>
<dbReference type="FunFam" id="2.70.150.10:FF:000160">
    <property type="entry name" value="Sarcoplasmic/endoplasmic reticulum calcium ATPase 1"/>
    <property type="match status" value="1"/>
</dbReference>
<name>A0A021VQD1_9CELL</name>
<keyword evidence="9 12" id="KW-0472">Membrane</keyword>
<dbReference type="Proteomes" id="UP000019753">
    <property type="component" value="Unassembled WGS sequence"/>
</dbReference>
<dbReference type="SFLD" id="SFLDF00027">
    <property type="entry name" value="p-type_atpase"/>
    <property type="match status" value="1"/>
</dbReference>
<gene>
    <name evidence="14" type="ORF">N866_01270</name>
</gene>
<accession>A0A021VQD1</accession>
<dbReference type="InterPro" id="IPR023299">
    <property type="entry name" value="ATPase_P-typ_cyto_dom_N"/>
</dbReference>
<feature type="transmembrane region" description="Helical" evidence="12">
    <location>
        <begin position="851"/>
        <end position="869"/>
    </location>
</feature>
<dbReference type="Pfam" id="PF00689">
    <property type="entry name" value="Cation_ATPase_C"/>
    <property type="match status" value="1"/>
</dbReference>
<comment type="subcellular location">
    <subcellularLocation>
        <location evidence="1">Cell membrane</location>
        <topology evidence="1">Multi-pass membrane protein</topology>
    </subcellularLocation>
</comment>
<organism evidence="14 15">
    <name type="scientific">Actinotalea ferrariae CF5-4</name>
    <dbReference type="NCBI Taxonomy" id="948458"/>
    <lineage>
        <taxon>Bacteria</taxon>
        <taxon>Bacillati</taxon>
        <taxon>Actinomycetota</taxon>
        <taxon>Actinomycetes</taxon>
        <taxon>Micrococcales</taxon>
        <taxon>Cellulomonadaceae</taxon>
        <taxon>Actinotalea</taxon>
    </lineage>
</organism>
<feature type="transmembrane region" description="Helical" evidence="12">
    <location>
        <begin position="303"/>
        <end position="328"/>
    </location>
</feature>
<dbReference type="PROSITE" id="PS00154">
    <property type="entry name" value="ATPASE_E1_E2"/>
    <property type="match status" value="1"/>
</dbReference>
<dbReference type="Gene3D" id="2.70.150.10">
    <property type="entry name" value="Calcium-transporting ATPase, cytoplasmic transduction domain A"/>
    <property type="match status" value="1"/>
</dbReference>
<comment type="caution">
    <text evidence="14">The sequence shown here is derived from an EMBL/GenBank/DDBJ whole genome shotgun (WGS) entry which is preliminary data.</text>
</comment>
<evidence type="ECO:0000256" key="4">
    <source>
        <dbReference type="ARBA" id="ARBA00022741"/>
    </source>
</evidence>
<dbReference type="Pfam" id="PF00690">
    <property type="entry name" value="Cation_ATPase_N"/>
    <property type="match status" value="1"/>
</dbReference>
<feature type="transmembrane region" description="Helical" evidence="12">
    <location>
        <begin position="813"/>
        <end position="831"/>
    </location>
</feature>
<dbReference type="Pfam" id="PF00122">
    <property type="entry name" value="E1-E2_ATPase"/>
    <property type="match status" value="1"/>
</dbReference>
<dbReference type="SUPFAM" id="SSF81653">
    <property type="entry name" value="Calcium ATPase, transduction domain A"/>
    <property type="match status" value="1"/>
</dbReference>
<comment type="catalytic activity">
    <reaction evidence="10">
        <text>ATP + H2O = ADP + phosphate + H(+)</text>
        <dbReference type="Rhea" id="RHEA:13065"/>
        <dbReference type="ChEBI" id="CHEBI:15377"/>
        <dbReference type="ChEBI" id="CHEBI:15378"/>
        <dbReference type="ChEBI" id="CHEBI:30616"/>
        <dbReference type="ChEBI" id="CHEBI:43474"/>
        <dbReference type="ChEBI" id="CHEBI:456216"/>
    </reaction>
</comment>
<dbReference type="NCBIfam" id="TIGR01494">
    <property type="entry name" value="ATPase_P-type"/>
    <property type="match status" value="3"/>
</dbReference>
<dbReference type="EMBL" id="AXCW01000102">
    <property type="protein sequence ID" value="EYR63328.1"/>
    <property type="molecule type" value="Genomic_DNA"/>
</dbReference>
<dbReference type="Gene3D" id="1.20.1110.10">
    <property type="entry name" value="Calcium-transporting ATPase, transmembrane domain"/>
    <property type="match status" value="1"/>
</dbReference>
<dbReference type="InterPro" id="IPR001757">
    <property type="entry name" value="P_typ_ATPase"/>
</dbReference>
<dbReference type="SMART" id="SM00831">
    <property type="entry name" value="Cation_ATPase_N"/>
    <property type="match status" value="1"/>
</dbReference>
<dbReference type="Pfam" id="PF13246">
    <property type="entry name" value="Cation_ATPase"/>
    <property type="match status" value="1"/>
</dbReference>
<feature type="domain" description="Cation-transporting P-type ATPase N-terminal" evidence="13">
    <location>
        <begin position="34"/>
        <end position="108"/>
    </location>
</feature>
<evidence type="ECO:0000256" key="2">
    <source>
        <dbReference type="ARBA" id="ARBA00022553"/>
    </source>
</evidence>
<keyword evidence="8 12" id="KW-1133">Transmembrane helix</keyword>
<evidence type="ECO:0000313" key="14">
    <source>
        <dbReference type="EMBL" id="EYR63328.1"/>
    </source>
</evidence>
<feature type="transmembrane region" description="Helical" evidence="12">
    <location>
        <begin position="881"/>
        <end position="900"/>
    </location>
</feature>
<evidence type="ECO:0000256" key="1">
    <source>
        <dbReference type="ARBA" id="ARBA00004651"/>
    </source>
</evidence>
<evidence type="ECO:0000256" key="9">
    <source>
        <dbReference type="ARBA" id="ARBA00023136"/>
    </source>
</evidence>
<dbReference type="InterPro" id="IPR036412">
    <property type="entry name" value="HAD-like_sf"/>
</dbReference>
<keyword evidence="3 12" id="KW-0812">Transmembrane</keyword>
<evidence type="ECO:0000313" key="15">
    <source>
        <dbReference type="Proteomes" id="UP000019753"/>
    </source>
</evidence>
<evidence type="ECO:0000256" key="11">
    <source>
        <dbReference type="SAM" id="MobiDB-lite"/>
    </source>
</evidence>
<dbReference type="SUPFAM" id="SSF56784">
    <property type="entry name" value="HAD-like"/>
    <property type="match status" value="1"/>
</dbReference>
<dbReference type="Gene3D" id="3.40.50.1000">
    <property type="entry name" value="HAD superfamily/HAD-like"/>
    <property type="match status" value="1"/>
</dbReference>
<keyword evidence="4" id="KW-0547">Nucleotide-binding</keyword>
<evidence type="ECO:0000256" key="7">
    <source>
        <dbReference type="ARBA" id="ARBA00022967"/>
    </source>
</evidence>
<feature type="compositionally biased region" description="Low complexity" evidence="11">
    <location>
        <begin position="18"/>
        <end position="32"/>
    </location>
</feature>
<dbReference type="InterPro" id="IPR059000">
    <property type="entry name" value="ATPase_P-type_domA"/>
</dbReference>
<dbReference type="GO" id="GO:0016887">
    <property type="term" value="F:ATP hydrolysis activity"/>
    <property type="evidence" value="ECO:0007669"/>
    <property type="project" value="InterPro"/>
</dbReference>
<reference evidence="14 15" key="1">
    <citation type="submission" date="2014-01" db="EMBL/GenBank/DDBJ databases">
        <title>Actinotalea ferrariae CF5-4.</title>
        <authorList>
            <person name="Chen F."/>
            <person name="Li Y."/>
            <person name="Wang G."/>
        </authorList>
    </citation>
    <scope>NUCLEOTIDE SEQUENCE [LARGE SCALE GENOMIC DNA]</scope>
    <source>
        <strain evidence="14 15">CF5-4</strain>
    </source>
</reference>
<keyword evidence="7" id="KW-1278">Translocase</keyword>
<dbReference type="InterPro" id="IPR008250">
    <property type="entry name" value="ATPase_P-typ_transduc_dom_A_sf"/>
</dbReference>
<evidence type="ECO:0000256" key="6">
    <source>
        <dbReference type="ARBA" id="ARBA00022842"/>
    </source>
</evidence>
<feature type="region of interest" description="Disordered" evidence="11">
    <location>
        <begin position="1"/>
        <end position="32"/>
    </location>
</feature>
<evidence type="ECO:0000256" key="3">
    <source>
        <dbReference type="ARBA" id="ARBA00022692"/>
    </source>
</evidence>
<protein>
    <submittedName>
        <fullName evidence="14">Carbonate dehydratase</fullName>
    </submittedName>
</protein>
<dbReference type="InterPro" id="IPR023214">
    <property type="entry name" value="HAD_sf"/>
</dbReference>
<dbReference type="SFLD" id="SFLDG00002">
    <property type="entry name" value="C1.7:_P-type_atpase_like"/>
    <property type="match status" value="1"/>
</dbReference>
<dbReference type="RefSeq" id="WP_081802552.1">
    <property type="nucleotide sequence ID" value="NZ_AXCW01000102.1"/>
</dbReference>
<dbReference type="InterPro" id="IPR044492">
    <property type="entry name" value="P_typ_ATPase_HD_dom"/>
</dbReference>
<keyword evidence="5" id="KW-0067">ATP-binding</keyword>